<gene>
    <name evidence="2" type="ORF">HPK16_08655</name>
</gene>
<reference evidence="2 3" key="1">
    <citation type="submission" date="2020-08" db="EMBL/GenBank/DDBJ databases">
        <title>Listeria ohnekaius sp. nov. and Listeria portnoyii sp. nov. isolated from non-agricultural and natural environments.</title>
        <authorList>
            <person name="Weller D."/>
            <person name="Belias A.M."/>
            <person name="Liao J."/>
            <person name="Guo S."/>
            <person name="Orsi R.H."/>
            <person name="Wiedmann M."/>
        </authorList>
    </citation>
    <scope>NUCLEOTIDE SEQUENCE [LARGE SCALE GENOMIC DNA]</scope>
    <source>
        <strain evidence="2 3">FSL W9-0585</strain>
    </source>
</reference>
<protein>
    <submittedName>
        <fullName evidence="2">Uncharacterized protein</fullName>
    </submittedName>
</protein>
<keyword evidence="1" id="KW-0732">Signal</keyword>
<dbReference type="RefSeq" id="WP_181676572.1">
    <property type="nucleotide sequence ID" value="NZ_JABJVM010000007.1"/>
</dbReference>
<sequence length="127" mass="14101">MAKKMKYCAVAFVFSLGLLIPLTAYAAINNVSYDFKHMVPVSGKMTATKATLSGSVSVNNWGKDNSFSVKLFKHRVILNDIYKGGTYFSPTGNKKFSYTVAKGKSYCAEFWKTQNGKYIKGKASFSY</sequence>
<accession>A0A7W1T6H5</accession>
<evidence type="ECO:0000256" key="1">
    <source>
        <dbReference type="SAM" id="SignalP"/>
    </source>
</evidence>
<evidence type="ECO:0000313" key="3">
    <source>
        <dbReference type="Proteomes" id="UP000548787"/>
    </source>
</evidence>
<organism evidence="2 3">
    <name type="scientific">Listeria rustica</name>
    <dbReference type="NCBI Taxonomy" id="2713503"/>
    <lineage>
        <taxon>Bacteria</taxon>
        <taxon>Bacillati</taxon>
        <taxon>Bacillota</taxon>
        <taxon>Bacilli</taxon>
        <taxon>Bacillales</taxon>
        <taxon>Listeriaceae</taxon>
        <taxon>Listeria</taxon>
    </lineage>
</organism>
<dbReference type="EMBL" id="JABJVM010000007">
    <property type="protein sequence ID" value="MBA3926411.1"/>
    <property type="molecule type" value="Genomic_DNA"/>
</dbReference>
<keyword evidence="3" id="KW-1185">Reference proteome</keyword>
<dbReference type="AlphaFoldDB" id="A0A7W1T6H5"/>
<evidence type="ECO:0000313" key="2">
    <source>
        <dbReference type="EMBL" id="MBA3926411.1"/>
    </source>
</evidence>
<proteinExistence type="predicted"/>
<comment type="caution">
    <text evidence="2">The sequence shown here is derived from an EMBL/GenBank/DDBJ whole genome shotgun (WGS) entry which is preliminary data.</text>
</comment>
<feature type="chain" id="PRO_5031255949" evidence="1">
    <location>
        <begin position="27"/>
        <end position="127"/>
    </location>
</feature>
<dbReference type="Proteomes" id="UP000548787">
    <property type="component" value="Unassembled WGS sequence"/>
</dbReference>
<name>A0A7W1T6H5_9LIST</name>
<feature type="signal peptide" evidence="1">
    <location>
        <begin position="1"/>
        <end position="26"/>
    </location>
</feature>